<dbReference type="AlphaFoldDB" id="A0A5C1QIK0"/>
<keyword evidence="10" id="KW-1185">Reference proteome</keyword>
<dbReference type="Pfam" id="PF17137">
    <property type="entry name" value="DUF5110"/>
    <property type="match status" value="1"/>
</dbReference>
<dbReference type="SUPFAM" id="SSF74650">
    <property type="entry name" value="Galactose mutarotase-like"/>
    <property type="match status" value="1"/>
</dbReference>
<reference evidence="9 10" key="2">
    <citation type="submission" date="2019-09" db="EMBL/GenBank/DDBJ databases">
        <title>Complete Genome Sequence and Methylome Analysis of free living Spirochaetas.</title>
        <authorList>
            <person name="Leshcheva N."/>
            <person name="Mikheeva N."/>
        </authorList>
    </citation>
    <scope>NUCLEOTIDE SEQUENCE [LARGE SCALE GENOMIC DNA]</scope>
    <source>
        <strain evidence="9 10">P</strain>
    </source>
</reference>
<organism evidence="9 10">
    <name type="scientific">Thiospirochaeta perfilievii</name>
    <dbReference type="NCBI Taxonomy" id="252967"/>
    <lineage>
        <taxon>Bacteria</taxon>
        <taxon>Pseudomonadati</taxon>
        <taxon>Spirochaetota</taxon>
        <taxon>Spirochaetia</taxon>
        <taxon>Spirochaetales</taxon>
        <taxon>Spirochaetaceae</taxon>
        <taxon>Thiospirochaeta</taxon>
    </lineage>
</organism>
<dbReference type="CDD" id="cd06604">
    <property type="entry name" value="GH31_glucosidase_II_MalA"/>
    <property type="match status" value="1"/>
</dbReference>
<evidence type="ECO:0000259" key="8">
    <source>
        <dbReference type="Pfam" id="PF21365"/>
    </source>
</evidence>
<name>A0A5C1QIK0_9SPIO</name>
<keyword evidence="3 4" id="KW-0326">Glycosidase</keyword>
<dbReference type="Pfam" id="PF01055">
    <property type="entry name" value="Glyco_hydro_31_2nd"/>
    <property type="match status" value="1"/>
</dbReference>
<dbReference type="CDD" id="cd14752">
    <property type="entry name" value="GH31_N"/>
    <property type="match status" value="1"/>
</dbReference>
<feature type="domain" description="DUF5110" evidence="7">
    <location>
        <begin position="589"/>
        <end position="651"/>
    </location>
</feature>
<evidence type="ECO:0000313" key="10">
    <source>
        <dbReference type="Proteomes" id="UP000323824"/>
    </source>
</evidence>
<dbReference type="InterPro" id="IPR025887">
    <property type="entry name" value="Glyco_hydro_31_N_dom"/>
</dbReference>
<feature type="domain" description="Glycoside hydrolase family 31 TIM barrel" evidence="5">
    <location>
        <begin position="112"/>
        <end position="472"/>
    </location>
</feature>
<dbReference type="EMBL" id="CP035807">
    <property type="protein sequence ID" value="QEN06364.1"/>
    <property type="molecule type" value="Genomic_DNA"/>
</dbReference>
<evidence type="ECO:0000259" key="5">
    <source>
        <dbReference type="Pfam" id="PF01055"/>
    </source>
</evidence>
<dbReference type="GO" id="GO:0004553">
    <property type="term" value="F:hydrolase activity, hydrolyzing O-glycosyl compounds"/>
    <property type="evidence" value="ECO:0007669"/>
    <property type="project" value="InterPro"/>
</dbReference>
<dbReference type="InterPro" id="IPR000322">
    <property type="entry name" value="Glyco_hydro_31_TIM"/>
</dbReference>
<dbReference type="Proteomes" id="UP000323824">
    <property type="component" value="Chromosome"/>
</dbReference>
<dbReference type="InterPro" id="IPR011013">
    <property type="entry name" value="Gal_mutarotase_sf_dom"/>
</dbReference>
<sequence>MGKRDIVYGLGENVGGINKRGSLYESFCSDDFDHTPDKSSLYAAHNFILIDGDKQIGLFFDYPGKIAFDIGYTHKDILSITSEKSNIDIYIIEGDNLLHIVQKFRNAIGQSYVPPKWAFGFQQSRWSYPNDKSITEVADNFRRNKIPCDAIYMDIDYMEDYKNFTIDKTKFPNFPNFVKEMKNKGFRLVPIIDAGCKKEDGYDICEEGLENNYYCVDKNGKPFVGAVWPGKVHFPDFLNPDTREWFGDKYSGLIEQGIEGFWNDMNEPAIFYSEDGLQKAFDKIEDIKGQNLDIYSFFDLKSTMLSISNSMDDYKSFYHNVDGEMVNHYDVHNLYGYNMTRAASDSFSSNYPDKRFLLFSRASYVGMHRYGGIWTGDNKSWWEHLELSIKMMPSLNMVGFLYSGADVGGFGCNSNSELVTRWTQFGIFTPLLRNHAALGTRLQEPFSFDSETTDILRNTLNFRYALIPYIYSEFMKSSKTGDMYIKPLSFEYRDEISRRVEDQLLVGDSLMVAPIYKANTFGRNVWLPEDMLLWKVNKYNNIEGLKIAPSGFNYIDVDIDEIPLFIKRDRILILGEHGENVAAINSDEITLIAFVDNCATYKLYDDDGETNQYKAGIFSELIITISKRDDELFNIETKTNGLSKIKKINYNIVTNKGRVLSGIKTI</sequence>
<evidence type="ECO:0000256" key="3">
    <source>
        <dbReference type="ARBA" id="ARBA00023295"/>
    </source>
</evidence>
<dbReference type="Gene3D" id="2.60.40.1760">
    <property type="entry name" value="glycosyl hydrolase (family 31)"/>
    <property type="match status" value="1"/>
</dbReference>
<dbReference type="InterPro" id="IPR033403">
    <property type="entry name" value="DUF5110"/>
</dbReference>
<feature type="domain" description="Glycoside hydrolase family 31 N-terminal" evidence="6">
    <location>
        <begin position="4"/>
        <end position="69"/>
    </location>
</feature>
<dbReference type="Gene3D" id="3.20.20.80">
    <property type="entry name" value="Glycosidases"/>
    <property type="match status" value="1"/>
</dbReference>
<dbReference type="KEGG" id="sper:EW093_07005"/>
<dbReference type="GO" id="GO:0030246">
    <property type="term" value="F:carbohydrate binding"/>
    <property type="evidence" value="ECO:0007669"/>
    <property type="project" value="InterPro"/>
</dbReference>
<dbReference type="PANTHER" id="PTHR22762">
    <property type="entry name" value="ALPHA-GLUCOSIDASE"/>
    <property type="match status" value="1"/>
</dbReference>
<evidence type="ECO:0000313" key="9">
    <source>
        <dbReference type="EMBL" id="QEN06364.1"/>
    </source>
</evidence>
<dbReference type="Pfam" id="PF21365">
    <property type="entry name" value="Glyco_hydro_31_3rd"/>
    <property type="match status" value="1"/>
</dbReference>
<gene>
    <name evidence="9" type="ORF">EW093_07005</name>
</gene>
<dbReference type="InterPro" id="IPR017853">
    <property type="entry name" value="GH"/>
</dbReference>
<accession>A0A5C1QIK0</accession>
<dbReference type="PANTHER" id="PTHR22762:SF120">
    <property type="entry name" value="HETEROGLYCAN GLUCOSIDASE 1"/>
    <property type="match status" value="1"/>
</dbReference>
<evidence type="ECO:0000256" key="4">
    <source>
        <dbReference type="RuleBase" id="RU361185"/>
    </source>
</evidence>
<evidence type="ECO:0000256" key="2">
    <source>
        <dbReference type="ARBA" id="ARBA00022801"/>
    </source>
</evidence>
<evidence type="ECO:0000256" key="1">
    <source>
        <dbReference type="ARBA" id="ARBA00007806"/>
    </source>
</evidence>
<evidence type="ECO:0000259" key="6">
    <source>
        <dbReference type="Pfam" id="PF13802"/>
    </source>
</evidence>
<dbReference type="InterPro" id="IPR030458">
    <property type="entry name" value="Glyco_hydro_31_AS"/>
</dbReference>
<comment type="similarity">
    <text evidence="1 4">Belongs to the glycosyl hydrolase 31 family.</text>
</comment>
<dbReference type="Gene3D" id="2.60.40.4040">
    <property type="match status" value="1"/>
</dbReference>
<dbReference type="SUPFAM" id="SSF51011">
    <property type="entry name" value="Glycosyl hydrolase domain"/>
    <property type="match status" value="1"/>
</dbReference>
<proteinExistence type="inferred from homology"/>
<dbReference type="SUPFAM" id="SSF51445">
    <property type="entry name" value="(Trans)glycosidases"/>
    <property type="match status" value="1"/>
</dbReference>
<dbReference type="PROSITE" id="PS00129">
    <property type="entry name" value="GLYCOSYL_HYDROL_F31_1"/>
    <property type="match status" value="1"/>
</dbReference>
<dbReference type="GO" id="GO:0005975">
    <property type="term" value="P:carbohydrate metabolic process"/>
    <property type="evidence" value="ECO:0007669"/>
    <property type="project" value="InterPro"/>
</dbReference>
<reference evidence="9 10" key="1">
    <citation type="submission" date="2019-02" db="EMBL/GenBank/DDBJ databases">
        <authorList>
            <person name="Fomenkov A."/>
            <person name="Dubinina G."/>
            <person name="Grabovich M."/>
            <person name="Vincze T."/>
            <person name="Roberts R.J."/>
        </authorList>
    </citation>
    <scope>NUCLEOTIDE SEQUENCE [LARGE SCALE GENOMIC DNA]</scope>
    <source>
        <strain evidence="9 10">P</strain>
    </source>
</reference>
<protein>
    <submittedName>
        <fullName evidence="9">DUF5110 domain-containing protein</fullName>
    </submittedName>
</protein>
<dbReference type="Pfam" id="PF13802">
    <property type="entry name" value="Gal_mutarotas_2"/>
    <property type="match status" value="1"/>
</dbReference>
<evidence type="ECO:0000259" key="7">
    <source>
        <dbReference type="Pfam" id="PF17137"/>
    </source>
</evidence>
<dbReference type="OrthoDB" id="176168at2"/>
<feature type="domain" description="Glycosyl hydrolase family 31 C-terminal" evidence="8">
    <location>
        <begin position="481"/>
        <end position="572"/>
    </location>
</feature>
<dbReference type="InterPro" id="IPR048395">
    <property type="entry name" value="Glyco_hydro_31_C"/>
</dbReference>
<keyword evidence="2 4" id="KW-0378">Hydrolase</keyword>